<keyword evidence="3" id="KW-1185">Reference proteome</keyword>
<feature type="compositionally biased region" description="Basic residues" evidence="1">
    <location>
        <begin position="117"/>
        <end position="141"/>
    </location>
</feature>
<gene>
    <name evidence="2" type="ORF">PVAP13_9KG434085</name>
</gene>
<dbReference type="EMBL" id="CM029053">
    <property type="protein sequence ID" value="KAG2552073.1"/>
    <property type="molecule type" value="Genomic_DNA"/>
</dbReference>
<proteinExistence type="predicted"/>
<organism evidence="2 3">
    <name type="scientific">Panicum virgatum</name>
    <name type="common">Blackwell switchgrass</name>
    <dbReference type="NCBI Taxonomy" id="38727"/>
    <lineage>
        <taxon>Eukaryota</taxon>
        <taxon>Viridiplantae</taxon>
        <taxon>Streptophyta</taxon>
        <taxon>Embryophyta</taxon>
        <taxon>Tracheophyta</taxon>
        <taxon>Spermatophyta</taxon>
        <taxon>Magnoliopsida</taxon>
        <taxon>Liliopsida</taxon>
        <taxon>Poales</taxon>
        <taxon>Poaceae</taxon>
        <taxon>PACMAD clade</taxon>
        <taxon>Panicoideae</taxon>
        <taxon>Panicodae</taxon>
        <taxon>Paniceae</taxon>
        <taxon>Panicinae</taxon>
        <taxon>Panicum</taxon>
        <taxon>Panicum sect. Hiantes</taxon>
    </lineage>
</organism>
<comment type="caution">
    <text evidence="2">The sequence shown here is derived from an EMBL/GenBank/DDBJ whole genome shotgun (WGS) entry which is preliminary data.</text>
</comment>
<feature type="region of interest" description="Disordered" evidence="1">
    <location>
        <begin position="86"/>
        <end position="172"/>
    </location>
</feature>
<name>A0A8T0NS05_PANVG</name>
<dbReference type="Proteomes" id="UP000823388">
    <property type="component" value="Chromosome 9K"/>
</dbReference>
<accession>A0A8T0NS05</accession>
<sequence>MPLKVCSAPQHQLHPWRRHVEVVMAQQRRQQQGHGHVQDVVPRHALTASPPSLPGLKQSLLGVGGDGGGGDAAGHRVADGAVGARGGRRQRVPMGGPHLGGHQTPCRSARTGSWFPFRRRAVGGGRGRRLPRSLRRRRRSRTTPCSSPNSAAPAGHPSSCRLSCAAAADGPP</sequence>
<reference evidence="2" key="1">
    <citation type="submission" date="2020-05" db="EMBL/GenBank/DDBJ databases">
        <title>WGS assembly of Panicum virgatum.</title>
        <authorList>
            <person name="Lovell J.T."/>
            <person name="Jenkins J."/>
            <person name="Shu S."/>
            <person name="Juenger T.E."/>
            <person name="Schmutz J."/>
        </authorList>
    </citation>
    <scope>NUCLEOTIDE SEQUENCE</scope>
    <source>
        <strain evidence="2">AP13</strain>
    </source>
</reference>
<evidence type="ECO:0000313" key="3">
    <source>
        <dbReference type="Proteomes" id="UP000823388"/>
    </source>
</evidence>
<protein>
    <submittedName>
        <fullName evidence="2">Uncharacterized protein</fullName>
    </submittedName>
</protein>
<evidence type="ECO:0000313" key="2">
    <source>
        <dbReference type="EMBL" id="KAG2552073.1"/>
    </source>
</evidence>
<dbReference type="AlphaFoldDB" id="A0A8T0NS05"/>
<evidence type="ECO:0000256" key="1">
    <source>
        <dbReference type="SAM" id="MobiDB-lite"/>
    </source>
</evidence>